<proteinExistence type="predicted"/>
<evidence type="ECO:0000313" key="3">
    <source>
        <dbReference type="Proteomes" id="UP001277761"/>
    </source>
</evidence>
<dbReference type="InterPro" id="IPR038765">
    <property type="entry name" value="Papain-like_cys_pep_sf"/>
</dbReference>
<dbReference type="Pfam" id="PF01841">
    <property type="entry name" value="Transglut_core"/>
    <property type="match status" value="1"/>
</dbReference>
<accession>A0ABU4VHH1</accession>
<dbReference type="InterPro" id="IPR002931">
    <property type="entry name" value="Transglutaminase-like"/>
</dbReference>
<dbReference type="Gene3D" id="3.10.620.30">
    <property type="match status" value="1"/>
</dbReference>
<dbReference type="PANTHER" id="PTHR33490:SF3">
    <property type="entry name" value="CONSERVED INTEGRAL MEMBRANE PROTEIN"/>
    <property type="match status" value="1"/>
</dbReference>
<reference evidence="2 3" key="1">
    <citation type="submission" date="2023-11" db="EMBL/GenBank/DDBJ databases">
        <authorList>
            <person name="Xu M."/>
            <person name="Jiang T."/>
        </authorList>
    </citation>
    <scope>NUCLEOTIDE SEQUENCE [LARGE SCALE GENOMIC DNA]</scope>
    <source>
        <strain evidence="2 3">SD</strain>
    </source>
</reference>
<dbReference type="SUPFAM" id="SSF54001">
    <property type="entry name" value="Cysteine proteinases"/>
    <property type="match status" value="1"/>
</dbReference>
<feature type="domain" description="Transglutaminase-like" evidence="1">
    <location>
        <begin position="20"/>
        <end position="135"/>
    </location>
</feature>
<keyword evidence="3" id="KW-1185">Reference proteome</keyword>
<name>A0ABU4VHH1_9ACTN</name>
<dbReference type="RefSeq" id="WP_319953418.1">
    <property type="nucleotide sequence ID" value="NZ_JAXAVX010000002.1"/>
</dbReference>
<protein>
    <submittedName>
        <fullName evidence="2">Transglutaminase family protein</fullName>
    </submittedName>
</protein>
<evidence type="ECO:0000313" key="2">
    <source>
        <dbReference type="EMBL" id="MDX8151266.1"/>
    </source>
</evidence>
<gene>
    <name evidence="2" type="ORF">SK069_06670</name>
</gene>
<dbReference type="Proteomes" id="UP001277761">
    <property type="component" value="Unassembled WGS sequence"/>
</dbReference>
<evidence type="ECO:0000259" key="1">
    <source>
        <dbReference type="Pfam" id="PF01841"/>
    </source>
</evidence>
<dbReference type="EMBL" id="JAXAVX010000002">
    <property type="protein sequence ID" value="MDX8151266.1"/>
    <property type="molecule type" value="Genomic_DNA"/>
</dbReference>
<sequence>MDELLAPGTFIDSDHPRVIAFTEEATAGARTDRERLAALFTAVRDGIRYDAASFPQDPAAYRASAVADAEASYCIPKAILLCAGARVLGVPARLAFADVRNHLQTPRMREMMGGSDLFVYHGYAELLVDGTWRKASPAFNRELCARFGVEAMDFDGRADAILHPFSGDGSRYMEYVRERGHHADFPFDEVIPAILAAYPAFDALDAPA</sequence>
<dbReference type="PANTHER" id="PTHR33490">
    <property type="entry name" value="BLR5614 PROTEIN-RELATED"/>
    <property type="match status" value="1"/>
</dbReference>
<comment type="caution">
    <text evidence="2">The sequence shown here is derived from an EMBL/GenBank/DDBJ whole genome shotgun (WGS) entry which is preliminary data.</text>
</comment>
<organism evidence="2 3">
    <name type="scientific">Patulibacter brassicae</name>
    <dbReference type="NCBI Taxonomy" id="1705717"/>
    <lineage>
        <taxon>Bacteria</taxon>
        <taxon>Bacillati</taxon>
        <taxon>Actinomycetota</taxon>
        <taxon>Thermoleophilia</taxon>
        <taxon>Solirubrobacterales</taxon>
        <taxon>Patulibacteraceae</taxon>
        <taxon>Patulibacter</taxon>
    </lineage>
</organism>